<dbReference type="Proteomes" id="UP000828390">
    <property type="component" value="Unassembled WGS sequence"/>
</dbReference>
<dbReference type="InterPro" id="IPR047153">
    <property type="entry name" value="TRIM45/56/19-like"/>
</dbReference>
<keyword evidence="5" id="KW-1185">Reference proteome</keyword>
<dbReference type="InterPro" id="IPR000315">
    <property type="entry name" value="Znf_B-box"/>
</dbReference>
<dbReference type="PANTHER" id="PTHR25462">
    <property type="entry name" value="BONUS, ISOFORM C-RELATED"/>
    <property type="match status" value="1"/>
</dbReference>
<protein>
    <recommendedName>
        <fullName evidence="3">B box-type domain-containing protein</fullName>
    </recommendedName>
</protein>
<comment type="caution">
    <text evidence="4">The sequence shown here is derived from an EMBL/GenBank/DDBJ whole genome shotgun (WGS) entry which is preliminary data.</text>
</comment>
<keyword evidence="1" id="KW-0862">Zinc</keyword>
<evidence type="ECO:0000256" key="1">
    <source>
        <dbReference type="PROSITE-ProRule" id="PRU00024"/>
    </source>
</evidence>
<evidence type="ECO:0000313" key="5">
    <source>
        <dbReference type="Proteomes" id="UP000828390"/>
    </source>
</evidence>
<dbReference type="EMBL" id="JAIWYP010000007">
    <property type="protein sequence ID" value="KAH3792809.1"/>
    <property type="molecule type" value="Genomic_DNA"/>
</dbReference>
<reference evidence="4" key="1">
    <citation type="journal article" date="2019" name="bioRxiv">
        <title>The Genome of the Zebra Mussel, Dreissena polymorpha: A Resource for Invasive Species Research.</title>
        <authorList>
            <person name="McCartney M.A."/>
            <person name="Auch B."/>
            <person name="Kono T."/>
            <person name="Mallez S."/>
            <person name="Zhang Y."/>
            <person name="Obille A."/>
            <person name="Becker A."/>
            <person name="Abrahante J.E."/>
            <person name="Garbe J."/>
            <person name="Badalamenti J.P."/>
            <person name="Herman A."/>
            <person name="Mangelson H."/>
            <person name="Liachko I."/>
            <person name="Sullivan S."/>
            <person name="Sone E.D."/>
            <person name="Koren S."/>
            <person name="Silverstein K.A.T."/>
            <person name="Beckman K.B."/>
            <person name="Gohl D.M."/>
        </authorList>
    </citation>
    <scope>NUCLEOTIDE SEQUENCE</scope>
    <source>
        <strain evidence="4">Duluth1</strain>
        <tissue evidence="4">Whole animal</tissue>
    </source>
</reference>
<dbReference type="Pfam" id="PF00643">
    <property type="entry name" value="zf-B_box"/>
    <property type="match status" value="1"/>
</dbReference>
<evidence type="ECO:0000256" key="2">
    <source>
        <dbReference type="SAM" id="Coils"/>
    </source>
</evidence>
<proteinExistence type="predicted"/>
<name>A0A9D4F7N0_DREPO</name>
<dbReference type="SUPFAM" id="SSF57845">
    <property type="entry name" value="B-box zinc-binding domain"/>
    <property type="match status" value="1"/>
</dbReference>
<reference evidence="4" key="2">
    <citation type="submission" date="2020-11" db="EMBL/GenBank/DDBJ databases">
        <authorList>
            <person name="McCartney M.A."/>
            <person name="Auch B."/>
            <person name="Kono T."/>
            <person name="Mallez S."/>
            <person name="Becker A."/>
            <person name="Gohl D.M."/>
            <person name="Silverstein K.A.T."/>
            <person name="Koren S."/>
            <person name="Bechman K.B."/>
            <person name="Herman A."/>
            <person name="Abrahante J.E."/>
            <person name="Garbe J."/>
        </authorList>
    </citation>
    <scope>NUCLEOTIDE SEQUENCE</scope>
    <source>
        <strain evidence="4">Duluth1</strain>
        <tissue evidence="4">Whole animal</tissue>
    </source>
</reference>
<dbReference type="AlphaFoldDB" id="A0A9D4F7N0"/>
<organism evidence="4 5">
    <name type="scientific">Dreissena polymorpha</name>
    <name type="common">Zebra mussel</name>
    <name type="synonym">Mytilus polymorpha</name>
    <dbReference type="NCBI Taxonomy" id="45954"/>
    <lineage>
        <taxon>Eukaryota</taxon>
        <taxon>Metazoa</taxon>
        <taxon>Spiralia</taxon>
        <taxon>Lophotrochozoa</taxon>
        <taxon>Mollusca</taxon>
        <taxon>Bivalvia</taxon>
        <taxon>Autobranchia</taxon>
        <taxon>Heteroconchia</taxon>
        <taxon>Euheterodonta</taxon>
        <taxon>Imparidentia</taxon>
        <taxon>Neoheterodontei</taxon>
        <taxon>Myida</taxon>
        <taxon>Dreissenoidea</taxon>
        <taxon>Dreissenidae</taxon>
        <taxon>Dreissena</taxon>
    </lineage>
</organism>
<feature type="coiled-coil region" evidence="2">
    <location>
        <begin position="169"/>
        <end position="200"/>
    </location>
</feature>
<keyword evidence="2" id="KW-0175">Coiled coil</keyword>
<dbReference type="Gene3D" id="3.30.160.60">
    <property type="entry name" value="Classic Zinc Finger"/>
    <property type="match status" value="1"/>
</dbReference>
<sequence>MAATLEEEEPKGSDVVYDVCCSICEDDGIHKEGLFNCQKCSKYFCDGCLLTHNKFLKDHSVTAKGGGDNWAVTKTDDDTLELCDEHTTEKLTMFCEDDEKLLCHVCLLRNHKQCSHVALLTDKVKSNSQSLGIAQMKTSINTLMERLEEMVKIGEQSVMSLQTSYEKVLEEIVDVRRLINDNLDRLQQNTERKLEELNCTLKISLESIRKHCIEFISKINGYSIIDIGKKSPERLFITYRKCLDQTTSADLFLRKATTNVAIDFHHNKDLEQFLASCTEFGSITSRKAVSHHVVDPNTVVSIKDKSQYNVQTATDKGPCIIAGICELSNGEFLIADNKYKCVKLLDRAYNLKEQMQLPFYPKAMCNLSINEVALIVSDGASVNEIHFLRVDKGMIVKFNTLKLNHLCYGIVIHQGYLFVTSGTAVCQYTMDGRLVKKLYEDKSEGCT</sequence>
<accession>A0A9D4F7N0</accession>
<evidence type="ECO:0000259" key="3">
    <source>
        <dbReference type="PROSITE" id="PS50119"/>
    </source>
</evidence>
<feature type="non-terminal residue" evidence="4">
    <location>
        <position position="1"/>
    </location>
</feature>
<dbReference type="PANTHER" id="PTHR25462:SF296">
    <property type="entry name" value="MEIOTIC P26, ISOFORM F"/>
    <property type="match status" value="1"/>
</dbReference>
<dbReference type="CDD" id="cd19756">
    <property type="entry name" value="Bbox2"/>
    <property type="match status" value="1"/>
</dbReference>
<keyword evidence="1" id="KW-0479">Metal-binding</keyword>
<feature type="domain" description="B box-type" evidence="3">
    <location>
        <begin position="78"/>
        <end position="112"/>
    </location>
</feature>
<dbReference type="PROSITE" id="PS50119">
    <property type="entry name" value="ZF_BBOX"/>
    <property type="match status" value="1"/>
</dbReference>
<dbReference type="GO" id="GO:0008270">
    <property type="term" value="F:zinc ion binding"/>
    <property type="evidence" value="ECO:0007669"/>
    <property type="project" value="UniProtKB-KW"/>
</dbReference>
<keyword evidence="1" id="KW-0863">Zinc-finger</keyword>
<gene>
    <name evidence="4" type="ORF">DPMN_146308</name>
</gene>
<dbReference type="SMART" id="SM00336">
    <property type="entry name" value="BBOX"/>
    <property type="match status" value="2"/>
</dbReference>
<evidence type="ECO:0000313" key="4">
    <source>
        <dbReference type="EMBL" id="KAH3792809.1"/>
    </source>
</evidence>